<dbReference type="InterPro" id="IPR036388">
    <property type="entry name" value="WH-like_DNA-bd_sf"/>
</dbReference>
<dbReference type="RefSeq" id="WP_350343001.1">
    <property type="nucleotide sequence ID" value="NZ_CP158367.1"/>
</dbReference>
<proteinExistence type="predicted"/>
<evidence type="ECO:0000313" key="2">
    <source>
        <dbReference type="EMBL" id="XBX74247.1"/>
    </source>
</evidence>
<gene>
    <name evidence="2" type="ORF">PRVXT_002277</name>
</gene>
<protein>
    <submittedName>
        <fullName evidence="2">LysR family transcriptional regulator</fullName>
    </submittedName>
</protein>
<reference evidence="2" key="2">
    <citation type="submission" date="2024-06" db="EMBL/GenBank/DDBJ databases">
        <authorList>
            <person name="Petrova K.O."/>
            <person name="Toshchakov S.V."/>
            <person name="Boltjanskaja Y.V."/>
            <person name="Kevbrin V."/>
        </authorList>
    </citation>
    <scope>NUCLEOTIDE SEQUENCE</scope>
    <source>
        <strain evidence="2">Z-910T</strain>
    </source>
</reference>
<dbReference type="AlphaFoldDB" id="A0AAU7VK88"/>
<dbReference type="InterPro" id="IPR036390">
    <property type="entry name" value="WH_DNA-bd_sf"/>
</dbReference>
<dbReference type="SUPFAM" id="SSF46785">
    <property type="entry name" value="Winged helix' DNA-binding domain"/>
    <property type="match status" value="1"/>
</dbReference>
<dbReference type="PANTHER" id="PTHR30432:SF1">
    <property type="entry name" value="DNA-BINDING TRANSCRIPTIONAL DUAL REGULATOR MODE"/>
    <property type="match status" value="1"/>
</dbReference>
<dbReference type="Gene3D" id="1.10.10.10">
    <property type="entry name" value="Winged helix-like DNA-binding domain superfamily/Winged helix DNA-binding domain"/>
    <property type="match status" value="1"/>
</dbReference>
<dbReference type="InterPro" id="IPR051815">
    <property type="entry name" value="Molybdate_resp_trans_reg"/>
</dbReference>
<accession>A0AAU7VK88</accession>
<organism evidence="2">
    <name type="scientific">Proteinivorax tanatarense</name>
    <dbReference type="NCBI Taxonomy" id="1260629"/>
    <lineage>
        <taxon>Bacteria</taxon>
        <taxon>Bacillati</taxon>
        <taxon>Bacillota</taxon>
        <taxon>Clostridia</taxon>
        <taxon>Eubacteriales</taxon>
        <taxon>Proteinivoracaceae</taxon>
        <taxon>Proteinivorax</taxon>
    </lineage>
</organism>
<dbReference type="EMBL" id="CP158367">
    <property type="protein sequence ID" value="XBX74247.1"/>
    <property type="molecule type" value="Genomic_DNA"/>
</dbReference>
<evidence type="ECO:0000259" key="1">
    <source>
        <dbReference type="Pfam" id="PF00126"/>
    </source>
</evidence>
<dbReference type="Pfam" id="PF00126">
    <property type="entry name" value="HTH_1"/>
    <property type="match status" value="1"/>
</dbReference>
<feature type="domain" description="HTH lysR-type" evidence="1">
    <location>
        <begin position="29"/>
        <end position="84"/>
    </location>
</feature>
<reference evidence="2" key="1">
    <citation type="journal article" date="2013" name="Extremophiles">
        <title>Proteinivorax tanatarense gen. nov., sp. nov., an anaerobic, haloalkaliphilic, proteolytic bacterium isolated from a decaying algal bloom, and proposal of Proteinivoraceae fam. nov.</title>
        <authorList>
            <person name="Kevbrin V."/>
            <person name="Boltyanskaya Y."/>
            <person name="Zhilina T."/>
            <person name="Kolganova T."/>
            <person name="Lavrentjeva E."/>
            <person name="Kuznetsov B."/>
        </authorList>
    </citation>
    <scope>NUCLEOTIDE SEQUENCE</scope>
    <source>
        <strain evidence="2">Z-910T</strain>
    </source>
</reference>
<dbReference type="InterPro" id="IPR000847">
    <property type="entry name" value="LysR_HTH_N"/>
</dbReference>
<dbReference type="PANTHER" id="PTHR30432">
    <property type="entry name" value="TRANSCRIPTIONAL REGULATOR MODE"/>
    <property type="match status" value="1"/>
</dbReference>
<sequence length="109" mass="12284">MKLKFRIWLENEEDELVIGQGLFTLLNLIKSTGSINKSAKALNMSYRTAWGKIKKAEIRYGCELVKKKSGGKSGGGTTLTKGGEQLLTNFDNLNQEAEKYMETLFNQYL</sequence>
<name>A0AAU7VK88_9FIRM</name>
<dbReference type="GO" id="GO:0003700">
    <property type="term" value="F:DNA-binding transcription factor activity"/>
    <property type="evidence" value="ECO:0007669"/>
    <property type="project" value="InterPro"/>
</dbReference>